<evidence type="ECO:0000313" key="3">
    <source>
        <dbReference type="Proteomes" id="UP000010878"/>
    </source>
</evidence>
<reference evidence="2 3" key="1">
    <citation type="submission" date="2012-11" db="EMBL/GenBank/DDBJ databases">
        <title>FINISHED of Natronococcus occultus SP4, DSM 3396.</title>
        <authorList>
            <consortium name="DOE Joint Genome Institute"/>
            <person name="Eisen J."/>
            <person name="Huntemann M."/>
            <person name="Wei C.-L."/>
            <person name="Han J."/>
            <person name="Detter J.C."/>
            <person name="Han C."/>
            <person name="Tapia R."/>
            <person name="Chen A."/>
            <person name="Kyrpides N."/>
            <person name="Mavromatis K."/>
            <person name="Markowitz V."/>
            <person name="Szeto E."/>
            <person name="Ivanova N."/>
            <person name="Mikhailova N."/>
            <person name="Ovchinnikova G."/>
            <person name="Pagani I."/>
            <person name="Pati A."/>
            <person name="Goodwin L."/>
            <person name="Nordberg H.P."/>
            <person name="Cantor M.N."/>
            <person name="Hua S.X."/>
            <person name="Woyke T."/>
            <person name="Eisen J."/>
            <person name="Klenk H.-P."/>
            <person name="Klenk H.-P."/>
        </authorList>
    </citation>
    <scope>NUCLEOTIDE SEQUENCE [LARGE SCALE GENOMIC DNA]</scope>
    <source>
        <strain evidence="2 3">SP4</strain>
        <plasmid evidence="3">Plasmid 2</plasmid>
    </source>
</reference>
<name>L0K698_9EURY</name>
<accession>L0K698</accession>
<dbReference type="InterPro" id="IPR055768">
    <property type="entry name" value="DUF7344"/>
</dbReference>
<dbReference type="InterPro" id="IPR001845">
    <property type="entry name" value="HTH_ArsR_DNA-bd_dom"/>
</dbReference>
<dbReference type="SMART" id="SM00418">
    <property type="entry name" value="HTH_ARSR"/>
    <property type="match status" value="1"/>
</dbReference>
<gene>
    <name evidence="2" type="ORF">Natoc_4179</name>
</gene>
<dbReference type="SUPFAM" id="SSF46785">
    <property type="entry name" value="Winged helix' DNA-binding domain"/>
    <property type="match status" value="1"/>
</dbReference>
<dbReference type="Proteomes" id="UP000010878">
    <property type="component" value="Plasmid 2"/>
</dbReference>
<feature type="domain" description="HTH arsR-type" evidence="1">
    <location>
        <begin position="50"/>
        <end position="134"/>
    </location>
</feature>
<dbReference type="InterPro" id="IPR011991">
    <property type="entry name" value="ArsR-like_HTH"/>
</dbReference>
<keyword evidence="3" id="KW-1185">Reference proteome</keyword>
<dbReference type="Gene3D" id="1.10.10.10">
    <property type="entry name" value="Winged helix-like DNA-binding domain superfamily/Winged helix DNA-binding domain"/>
    <property type="match status" value="1"/>
</dbReference>
<dbReference type="EMBL" id="CP003931">
    <property type="protein sequence ID" value="AGB39884.1"/>
    <property type="molecule type" value="Genomic_DNA"/>
</dbReference>
<dbReference type="KEGG" id="nou:Natoc_4179"/>
<keyword evidence="2" id="KW-0614">Plasmid</keyword>
<dbReference type="CDD" id="cd00090">
    <property type="entry name" value="HTH_ARSR"/>
    <property type="match status" value="1"/>
</dbReference>
<dbReference type="InterPro" id="IPR036388">
    <property type="entry name" value="WH-like_DNA-bd_sf"/>
</dbReference>
<protein>
    <recommendedName>
        <fullName evidence="1">HTH arsR-type domain-containing protein</fullName>
    </recommendedName>
</protein>
<evidence type="ECO:0000259" key="1">
    <source>
        <dbReference type="SMART" id="SM00418"/>
    </source>
</evidence>
<dbReference type="Pfam" id="PF24035">
    <property type="entry name" value="DUF7344"/>
    <property type="match status" value="1"/>
</dbReference>
<proteinExistence type="predicted"/>
<dbReference type="InterPro" id="IPR036390">
    <property type="entry name" value="WH_DNA-bd_sf"/>
</dbReference>
<sequence length="141" mass="15998">MGPRCQYYHPVGTPDGYFTAALQKENRLTMGECPIRGDCGIVHRTCETDEVLRVLANARRREIVSVLEALDDNWITVDELARAVSTTGDEWRGELHHVHLPMLRDLGIVDYDRHGETVRYYRCDLVSSVLEAVDAEVPTTQ</sequence>
<dbReference type="GO" id="GO:0003700">
    <property type="term" value="F:DNA-binding transcription factor activity"/>
    <property type="evidence" value="ECO:0007669"/>
    <property type="project" value="InterPro"/>
</dbReference>
<dbReference type="AlphaFoldDB" id="L0K698"/>
<evidence type="ECO:0000313" key="2">
    <source>
        <dbReference type="EMBL" id="AGB39884.1"/>
    </source>
</evidence>
<dbReference type="HOGENOM" id="CLU_1821071_0_0_2"/>
<geneLocation type="plasmid" evidence="2">
    <name>2</name>
</geneLocation>
<organism evidence="2 3">
    <name type="scientific">Natronococcus occultus SP4</name>
    <dbReference type="NCBI Taxonomy" id="694430"/>
    <lineage>
        <taxon>Archaea</taxon>
        <taxon>Methanobacteriati</taxon>
        <taxon>Methanobacteriota</taxon>
        <taxon>Stenosarchaea group</taxon>
        <taxon>Halobacteria</taxon>
        <taxon>Halobacteriales</taxon>
        <taxon>Natrialbaceae</taxon>
        <taxon>Natronococcus</taxon>
    </lineage>
</organism>